<dbReference type="KEGG" id="hazt:108680454"/>
<name>A0A8B7PF57_HYAAZ</name>
<sequence length="181" mass="19939">MTAGFGCCCCRCCSCIDTSYYKEADSWIKLTQMLLSVLCQWLCMGYGMPYSSSLGASYSVYLTTCSAAILTTAVLLITYTTSATSRALVRKSSYETVYHSLSSFLFLSSSSYLSWAVQSVLWPLYMNLSYHAAYVPMCVCYVSVSRSPTTPPTCPCVCYVSLIRSLRAHVCLLHMSGTNAQ</sequence>
<accession>A0A8B7PF57</accession>
<dbReference type="RefSeq" id="XP_018024763.1">
    <property type="nucleotide sequence ID" value="XM_018169274.1"/>
</dbReference>
<proteinExistence type="predicted"/>
<keyword evidence="1" id="KW-0812">Transmembrane</keyword>
<reference evidence="3" key="1">
    <citation type="submission" date="2025-08" db="UniProtKB">
        <authorList>
            <consortium name="RefSeq"/>
        </authorList>
    </citation>
    <scope>IDENTIFICATION</scope>
    <source>
        <tissue evidence="3">Whole organism</tissue>
    </source>
</reference>
<dbReference type="AlphaFoldDB" id="A0A8B7PF57"/>
<protein>
    <submittedName>
        <fullName evidence="3">Protein singles bar-like</fullName>
    </submittedName>
</protein>
<dbReference type="CTD" id="32644"/>
<dbReference type="GeneID" id="108680454"/>
<dbReference type="Proteomes" id="UP000694843">
    <property type="component" value="Unplaced"/>
</dbReference>
<feature type="transmembrane region" description="Helical" evidence="1">
    <location>
        <begin position="27"/>
        <end position="46"/>
    </location>
</feature>
<keyword evidence="1" id="KW-0472">Membrane</keyword>
<feature type="transmembrane region" description="Helical" evidence="1">
    <location>
        <begin position="58"/>
        <end position="77"/>
    </location>
</feature>
<dbReference type="OMA" id="RYHATIG"/>
<gene>
    <name evidence="3" type="primary">LOC108680454</name>
</gene>
<evidence type="ECO:0000313" key="3">
    <source>
        <dbReference type="RefSeq" id="XP_018024763.1"/>
    </source>
</evidence>
<evidence type="ECO:0000256" key="1">
    <source>
        <dbReference type="SAM" id="Phobius"/>
    </source>
</evidence>
<keyword evidence="1" id="KW-1133">Transmembrane helix</keyword>
<feature type="transmembrane region" description="Helical" evidence="1">
    <location>
        <begin position="97"/>
        <end position="117"/>
    </location>
</feature>
<keyword evidence="2" id="KW-1185">Reference proteome</keyword>
<evidence type="ECO:0000313" key="2">
    <source>
        <dbReference type="Proteomes" id="UP000694843"/>
    </source>
</evidence>
<dbReference type="OrthoDB" id="10044855at2759"/>
<organism evidence="2 3">
    <name type="scientific">Hyalella azteca</name>
    <name type="common">Amphipod</name>
    <dbReference type="NCBI Taxonomy" id="294128"/>
    <lineage>
        <taxon>Eukaryota</taxon>
        <taxon>Metazoa</taxon>
        <taxon>Ecdysozoa</taxon>
        <taxon>Arthropoda</taxon>
        <taxon>Crustacea</taxon>
        <taxon>Multicrustacea</taxon>
        <taxon>Malacostraca</taxon>
        <taxon>Eumalacostraca</taxon>
        <taxon>Peracarida</taxon>
        <taxon>Amphipoda</taxon>
        <taxon>Senticaudata</taxon>
        <taxon>Talitrida</taxon>
        <taxon>Talitroidea</taxon>
        <taxon>Hyalellidae</taxon>
        <taxon>Hyalella</taxon>
    </lineage>
</organism>